<feature type="region of interest" description="Disordered" evidence="1">
    <location>
        <begin position="567"/>
        <end position="612"/>
    </location>
</feature>
<feature type="compositionally biased region" description="Polar residues" evidence="1">
    <location>
        <begin position="345"/>
        <end position="358"/>
    </location>
</feature>
<evidence type="ECO:0000256" key="1">
    <source>
        <dbReference type="SAM" id="MobiDB-lite"/>
    </source>
</evidence>
<evidence type="ECO:0000313" key="2">
    <source>
        <dbReference type="EMBL" id="KJA24728.1"/>
    </source>
</evidence>
<feature type="region of interest" description="Disordered" evidence="1">
    <location>
        <begin position="161"/>
        <end position="190"/>
    </location>
</feature>
<evidence type="ECO:0000313" key="3">
    <source>
        <dbReference type="Proteomes" id="UP000054270"/>
    </source>
</evidence>
<feature type="compositionally biased region" description="Polar residues" evidence="1">
    <location>
        <begin position="116"/>
        <end position="134"/>
    </location>
</feature>
<feature type="region of interest" description="Disordered" evidence="1">
    <location>
        <begin position="342"/>
        <end position="366"/>
    </location>
</feature>
<accession>A0A0D2MLM2</accession>
<proteinExistence type="predicted"/>
<feature type="compositionally biased region" description="Basic and acidic residues" evidence="1">
    <location>
        <begin position="579"/>
        <end position="597"/>
    </location>
</feature>
<dbReference type="AlphaFoldDB" id="A0A0D2MLM2"/>
<name>A0A0D2MLM2_HYPSF</name>
<feature type="region of interest" description="Disordered" evidence="1">
    <location>
        <begin position="105"/>
        <end position="136"/>
    </location>
</feature>
<reference evidence="3" key="1">
    <citation type="submission" date="2014-04" db="EMBL/GenBank/DDBJ databases">
        <title>Evolutionary Origins and Diversification of the Mycorrhizal Mutualists.</title>
        <authorList>
            <consortium name="DOE Joint Genome Institute"/>
            <consortium name="Mycorrhizal Genomics Consortium"/>
            <person name="Kohler A."/>
            <person name="Kuo A."/>
            <person name="Nagy L.G."/>
            <person name="Floudas D."/>
            <person name="Copeland A."/>
            <person name="Barry K.W."/>
            <person name="Cichocki N."/>
            <person name="Veneault-Fourrey C."/>
            <person name="LaButti K."/>
            <person name="Lindquist E.A."/>
            <person name="Lipzen A."/>
            <person name="Lundell T."/>
            <person name="Morin E."/>
            <person name="Murat C."/>
            <person name="Riley R."/>
            <person name="Ohm R."/>
            <person name="Sun H."/>
            <person name="Tunlid A."/>
            <person name="Henrissat B."/>
            <person name="Grigoriev I.V."/>
            <person name="Hibbett D.S."/>
            <person name="Martin F."/>
        </authorList>
    </citation>
    <scope>NUCLEOTIDE SEQUENCE [LARGE SCALE GENOMIC DNA]</scope>
    <source>
        <strain evidence="3">FD-334 SS-4</strain>
    </source>
</reference>
<dbReference type="Proteomes" id="UP000054270">
    <property type="component" value="Unassembled WGS sequence"/>
</dbReference>
<organism evidence="2 3">
    <name type="scientific">Hypholoma sublateritium (strain FD-334 SS-4)</name>
    <dbReference type="NCBI Taxonomy" id="945553"/>
    <lineage>
        <taxon>Eukaryota</taxon>
        <taxon>Fungi</taxon>
        <taxon>Dikarya</taxon>
        <taxon>Basidiomycota</taxon>
        <taxon>Agaricomycotina</taxon>
        <taxon>Agaricomycetes</taxon>
        <taxon>Agaricomycetidae</taxon>
        <taxon>Agaricales</taxon>
        <taxon>Agaricineae</taxon>
        <taxon>Strophariaceae</taxon>
        <taxon>Hypholoma</taxon>
    </lineage>
</organism>
<sequence length="862" mass="93277">MDRGGNLPLFKPIQSKLQVILGIKSVKDSVPANYANTLEELAELLVKWRDMVSTIVSNSAALKIIQTVQGLYLVLQDDNPCFVFSPAATVFNGLHSAVAKTIPPSPSARTVIPSGPCNSRNGKAHQVSPSSFETASAPGRTCDLVADAKMVLDDMAMEIATDPSVSSKDEVPNAPSASKKRTAPKDSEKLSGSLPAVALVPGYQDHFVSSLIPSAVHFTGFSTSRGFSAIISPHTSIPASPFRSDTPQSITQPFTSFSSTTLTPEAWKYIAPHYKSPRTFQKRTKTASVTHTHSDSSLAIAPRLFDQEHITPSLTQSAAPPRASTLLLAQAASIDMPTLNLAQPRRSNAPPSITQPSTFPRAASRTISPLKQSLQSSVSSSYVSTCSPSLTVSTTPLILTESLYTTSLFIPTPPPLPMARSGRNLSRDTELTPAPLPGRAMSSVIEWGWPMSRGWVDPQMMAVGGEQAALAFFPAITSTITSMDTQYDSIVKLGDHVASDNAHNESNRSLDKERPLSRIEQRIHAEIAVLDTYIDDIEDDITTLQEHMLKMVDKRAKLLAKLEQSQAQGAISTGGKGQKMGDGDVTFDRNDSLEKRSQQSQQGAAQLVSPTPVARAPRCASFPTAPTQLFAASSVMPPENFIPLNALGPLERRVAHAIRGLGAPAHCISNASQHPACLADHHAWRTPTRPLSVPTVQRHILIGEGAASCPPAGTRRQRHDGVETAMGVDQHVANDTGGAHRKRADALDVLCIHLITNLRVERLANGGHRRREAVARRDYSMARSYWGVSYRATTMCIGTHRHFALAISLLTTDWGSVRWWRSVRQVNVGPVRRACIGVLLTASEWNSARCLSVPKRRWRSSV</sequence>
<gene>
    <name evidence="2" type="ORF">HYPSUDRAFT_200289</name>
</gene>
<keyword evidence="3" id="KW-1185">Reference proteome</keyword>
<dbReference type="EMBL" id="KN817535">
    <property type="protein sequence ID" value="KJA24728.1"/>
    <property type="molecule type" value="Genomic_DNA"/>
</dbReference>
<protein>
    <submittedName>
        <fullName evidence="2">Uncharacterized protein</fullName>
    </submittedName>
</protein>